<dbReference type="GO" id="GO:0005794">
    <property type="term" value="C:Golgi apparatus"/>
    <property type="evidence" value="ECO:0007669"/>
    <property type="project" value="TreeGrafter"/>
</dbReference>
<dbReference type="PANTHER" id="PTHR13174:SF3">
    <property type="entry name" value="D-GLUCURONYL C5-EPIMERASE"/>
    <property type="match status" value="1"/>
</dbReference>
<evidence type="ECO:0000256" key="2">
    <source>
        <dbReference type="ARBA" id="ARBA00004606"/>
    </source>
</evidence>
<dbReference type="GO" id="GO:0047464">
    <property type="term" value="F:heparosan-N-sulfate-glucuronate 5-epimerase activity"/>
    <property type="evidence" value="ECO:0007669"/>
    <property type="project" value="UniProtKB-EC"/>
</dbReference>
<dbReference type="InterPro" id="IPR059154">
    <property type="entry name" value="Glce_b_sandwich"/>
</dbReference>
<keyword evidence="9" id="KW-1133">Transmembrane helix</keyword>
<evidence type="ECO:0000256" key="9">
    <source>
        <dbReference type="ARBA" id="ARBA00022989"/>
    </source>
</evidence>
<keyword evidence="11" id="KW-0413">Isomerase</keyword>
<accession>A0A9J7XQ83</accession>
<protein>
    <recommendedName>
        <fullName evidence="6">heparosan-N-sulfate-glucuronate 5-epimerase</fullName>
        <ecNumber evidence="6">5.1.3.17</ecNumber>
    </recommendedName>
</protein>
<comment type="similarity">
    <text evidence="5">Belongs to the D-glucuronyl C5-epimerase family.</text>
</comment>
<proteinExistence type="inferred from homology"/>
<evidence type="ECO:0000259" key="15">
    <source>
        <dbReference type="Pfam" id="PF21174"/>
    </source>
</evidence>
<evidence type="ECO:0000256" key="6">
    <source>
        <dbReference type="ARBA" id="ARBA00012087"/>
    </source>
</evidence>
<evidence type="ECO:0000256" key="7">
    <source>
        <dbReference type="ARBA" id="ARBA00022692"/>
    </source>
</evidence>
<feature type="region of interest" description="Disordered" evidence="13">
    <location>
        <begin position="1"/>
        <end position="21"/>
    </location>
</feature>
<evidence type="ECO:0000259" key="14">
    <source>
        <dbReference type="Pfam" id="PF06662"/>
    </source>
</evidence>
<dbReference type="GO" id="GO:0015012">
    <property type="term" value="P:heparan sulfate proteoglycan biosynthetic process"/>
    <property type="evidence" value="ECO:0007669"/>
    <property type="project" value="InterPro"/>
</dbReference>
<dbReference type="InterPro" id="IPR010598">
    <property type="entry name" value="C5-epim_C"/>
</dbReference>
<comment type="pathway">
    <text evidence="3">Glycan metabolism; heparin biosynthesis.</text>
</comment>
<keyword evidence="8" id="KW-0735">Signal-anchor</keyword>
<keyword evidence="7" id="KW-0812">Transmembrane</keyword>
<comment type="subcellular location">
    <subcellularLocation>
        <location evidence="12">Endomembrane system</location>
        <topology evidence="12">Single-pass membrane protein</topology>
    </subcellularLocation>
    <subcellularLocation>
        <location evidence="2">Membrane</location>
        <topology evidence="2">Single-pass type II membrane protein</topology>
    </subcellularLocation>
</comment>
<feature type="compositionally biased region" description="Polar residues" evidence="13">
    <location>
        <begin position="1"/>
        <end position="14"/>
    </location>
</feature>
<evidence type="ECO:0000256" key="13">
    <source>
        <dbReference type="SAM" id="MobiDB-lite"/>
    </source>
</evidence>
<dbReference type="GeneTree" id="ENSGT00390000006043"/>
<evidence type="ECO:0000256" key="10">
    <source>
        <dbReference type="ARBA" id="ARBA00023136"/>
    </source>
</evidence>
<reference evidence="16" key="2">
    <citation type="submission" date="2025-09" db="UniProtKB">
        <authorList>
            <consortium name="Ensembl"/>
        </authorList>
    </citation>
    <scope>IDENTIFICATION</scope>
</reference>
<comment type="catalytic activity">
    <reaction evidence="1">
        <text>[heparosan-N-sulfate](n) = [heparan-N-sulfate](n)</text>
        <dbReference type="Rhea" id="RHEA:20197"/>
        <dbReference type="Rhea" id="RHEA-COMP:9556"/>
        <dbReference type="Rhea" id="RHEA-COMP:9557"/>
        <dbReference type="ChEBI" id="CHEBI:58041"/>
        <dbReference type="ChEBI" id="CHEBI:58287"/>
        <dbReference type="EC" id="5.1.3.17"/>
    </reaction>
</comment>
<organism evidence="16 17">
    <name type="scientific">Cyprinus carpio carpio</name>
    <dbReference type="NCBI Taxonomy" id="630221"/>
    <lineage>
        <taxon>Eukaryota</taxon>
        <taxon>Metazoa</taxon>
        <taxon>Chordata</taxon>
        <taxon>Craniata</taxon>
        <taxon>Vertebrata</taxon>
        <taxon>Euteleostomi</taxon>
        <taxon>Actinopterygii</taxon>
        <taxon>Neopterygii</taxon>
        <taxon>Teleostei</taxon>
        <taxon>Ostariophysi</taxon>
        <taxon>Cypriniformes</taxon>
        <taxon>Cyprinidae</taxon>
        <taxon>Cyprininae</taxon>
        <taxon>Cyprinus</taxon>
    </lineage>
</organism>
<dbReference type="Proteomes" id="UP001108240">
    <property type="component" value="Unplaced"/>
</dbReference>
<evidence type="ECO:0000256" key="12">
    <source>
        <dbReference type="ARBA" id="ARBA00037847"/>
    </source>
</evidence>
<evidence type="ECO:0000256" key="3">
    <source>
        <dbReference type="ARBA" id="ARBA00004841"/>
    </source>
</evidence>
<evidence type="ECO:0000313" key="17">
    <source>
        <dbReference type="Proteomes" id="UP001108240"/>
    </source>
</evidence>
<dbReference type="Pfam" id="PF06662">
    <property type="entry name" value="C5-epim_C"/>
    <property type="match status" value="1"/>
</dbReference>
<comment type="pathway">
    <text evidence="4">Glycan metabolism; heparan sulfate biosynthesis.</text>
</comment>
<dbReference type="EC" id="5.1.3.17" evidence="6"/>
<dbReference type="Pfam" id="PF21174">
    <property type="entry name" value="Glce_b_sandwich"/>
    <property type="match status" value="1"/>
</dbReference>
<name>A0A9J7XQ83_CYPCA</name>
<feature type="domain" description="D-glucuronyl C5-epimerase beta-sandwich" evidence="15">
    <location>
        <begin position="129"/>
        <end position="233"/>
    </location>
</feature>
<dbReference type="InterPro" id="IPR039721">
    <property type="entry name" value="C5-epimerase"/>
</dbReference>
<evidence type="ECO:0000313" key="16">
    <source>
        <dbReference type="Ensembl" id="ENSCCRP00000107960.1"/>
    </source>
</evidence>
<reference evidence="16" key="1">
    <citation type="submission" date="2025-08" db="UniProtKB">
        <authorList>
            <consortium name="Ensembl"/>
        </authorList>
    </citation>
    <scope>IDENTIFICATION</scope>
</reference>
<dbReference type="AlphaFoldDB" id="A0A9J7XQ83"/>
<evidence type="ECO:0000256" key="8">
    <source>
        <dbReference type="ARBA" id="ARBA00022968"/>
    </source>
</evidence>
<evidence type="ECO:0000256" key="11">
    <source>
        <dbReference type="ARBA" id="ARBA00023235"/>
    </source>
</evidence>
<keyword evidence="17" id="KW-1185">Reference proteome</keyword>
<dbReference type="Ensembl" id="ENSCCRT00000151316.1">
    <property type="protein sequence ID" value="ENSCCRP00000107960.1"/>
    <property type="gene ID" value="ENSCCRG00000066932.1"/>
</dbReference>
<dbReference type="GO" id="GO:0009950">
    <property type="term" value="P:dorsal/ventral axis specification"/>
    <property type="evidence" value="ECO:0007669"/>
    <property type="project" value="Ensembl"/>
</dbReference>
<sequence>MYQTSGTQTNSQKPISDPVAQAEVGDEGGEVYLPFSWVERFFDVYGRLVQYDGMERFEFSHSYSKVYTQREPYHPDGVFMSFEGCNVEMRDRVKCISGVEGVPISTQWSPEGHFYPIQIAQYGLSHYKNSDGVSLVLDNAKDFFLTFDVKFVFNSSVSVVLETTEKGRPYIIHYITSPLLLSFKDREVIYGIGSRASWSTVSCELGVGLSNTKVVKATKTMPRRVVQPVLRGSGFINNITVSSTAHMAAFFAASDWVLQNQDEHGGWPIKVTRKLREGFKSLEPGAMAQGKAMSTLVRAYLVTHNPAYLGATIRPTSPFKRTSEQHGVKATLLNKYNRYEKYPTMPSSFVPNGCCEHKGSLQIRRRRVHSSYDSLKAMLPLFHTGSGKVYDLRHFTLGVLQLHASVDSTPIFRYYVKCWKTYLKGGRAKNN</sequence>
<dbReference type="PANTHER" id="PTHR13174">
    <property type="entry name" value="D-GLUCURONYL C5-EPIMERASE"/>
    <property type="match status" value="1"/>
</dbReference>
<evidence type="ECO:0000256" key="1">
    <source>
        <dbReference type="ARBA" id="ARBA00000434"/>
    </source>
</evidence>
<evidence type="ECO:0000256" key="5">
    <source>
        <dbReference type="ARBA" id="ARBA00005584"/>
    </source>
</evidence>
<dbReference type="OMA" id="VKATRIM"/>
<keyword evidence="10" id="KW-0472">Membrane</keyword>
<feature type="domain" description="D-glucuronyl C5-epimerase C-terminal" evidence="14">
    <location>
        <begin position="261"/>
        <end position="399"/>
    </location>
</feature>
<evidence type="ECO:0000256" key="4">
    <source>
        <dbReference type="ARBA" id="ARBA00005093"/>
    </source>
</evidence>